<proteinExistence type="predicted"/>
<comment type="caution">
    <text evidence="2">The sequence shown here is derived from an EMBL/GenBank/DDBJ whole genome shotgun (WGS) entry which is preliminary data.</text>
</comment>
<evidence type="ECO:0000256" key="1">
    <source>
        <dbReference type="SAM" id="SignalP"/>
    </source>
</evidence>
<organism evidence="2 3">
    <name type="scientific">Streblomastix strix</name>
    <dbReference type="NCBI Taxonomy" id="222440"/>
    <lineage>
        <taxon>Eukaryota</taxon>
        <taxon>Metamonada</taxon>
        <taxon>Preaxostyla</taxon>
        <taxon>Oxymonadida</taxon>
        <taxon>Streblomastigidae</taxon>
        <taxon>Streblomastix</taxon>
    </lineage>
</organism>
<evidence type="ECO:0000313" key="2">
    <source>
        <dbReference type="EMBL" id="KAA6377747.1"/>
    </source>
</evidence>
<gene>
    <name evidence="2" type="ORF">EZS28_026725</name>
</gene>
<accession>A0A5J4V584</accession>
<reference evidence="2 3" key="1">
    <citation type="submission" date="2019-03" db="EMBL/GenBank/DDBJ databases">
        <title>Single cell metagenomics reveals metabolic interactions within the superorganism composed of flagellate Streblomastix strix and complex community of Bacteroidetes bacteria on its surface.</title>
        <authorList>
            <person name="Treitli S.C."/>
            <person name="Kolisko M."/>
            <person name="Husnik F."/>
            <person name="Keeling P."/>
            <person name="Hampl V."/>
        </authorList>
    </citation>
    <scope>NUCLEOTIDE SEQUENCE [LARGE SCALE GENOMIC DNA]</scope>
    <source>
        <strain evidence="2">ST1C</strain>
    </source>
</reference>
<feature type="chain" id="PRO_5023921699" evidence="1">
    <location>
        <begin position="16"/>
        <end position="104"/>
    </location>
</feature>
<sequence>MFQYLLCDIVALANALLISLEVVEEARFSLYIRDNIIVKQALSDLAGATDLFYLSFPTSATGQEGRRPHYLEQDFDPRLSFSVPSPEFYLIIQGKRIQWINSLV</sequence>
<name>A0A5J4V584_9EUKA</name>
<dbReference type="AlphaFoldDB" id="A0A5J4V584"/>
<protein>
    <submittedName>
        <fullName evidence="2">Uncharacterized protein</fullName>
    </submittedName>
</protein>
<dbReference type="EMBL" id="SNRW01009607">
    <property type="protein sequence ID" value="KAA6377747.1"/>
    <property type="molecule type" value="Genomic_DNA"/>
</dbReference>
<feature type="signal peptide" evidence="1">
    <location>
        <begin position="1"/>
        <end position="15"/>
    </location>
</feature>
<evidence type="ECO:0000313" key="3">
    <source>
        <dbReference type="Proteomes" id="UP000324800"/>
    </source>
</evidence>
<keyword evidence="1" id="KW-0732">Signal</keyword>
<dbReference type="Proteomes" id="UP000324800">
    <property type="component" value="Unassembled WGS sequence"/>
</dbReference>